<dbReference type="Pfam" id="PF14520">
    <property type="entry name" value="HHH_5"/>
    <property type="match status" value="1"/>
</dbReference>
<evidence type="ECO:0000313" key="17">
    <source>
        <dbReference type="EMBL" id="QDT56446.1"/>
    </source>
</evidence>
<feature type="binding site" evidence="14">
    <location>
        <begin position="82"/>
        <end position="83"/>
    </location>
    <ligand>
        <name>NAD(+)</name>
        <dbReference type="ChEBI" id="CHEBI:57540"/>
    </ligand>
</feature>
<dbReference type="Gene3D" id="2.40.50.140">
    <property type="entry name" value="Nucleic acid-binding proteins"/>
    <property type="match status" value="1"/>
</dbReference>
<protein>
    <recommendedName>
        <fullName evidence="3 14">DNA ligase</fullName>
        <ecNumber evidence="2 14">6.5.1.2</ecNumber>
    </recommendedName>
    <alternativeName>
        <fullName evidence="14">Polydeoxyribonucleotide synthase [NAD(+)]</fullName>
    </alternativeName>
</protein>
<dbReference type="InterPro" id="IPR041663">
    <property type="entry name" value="DisA/LigA_HHH"/>
</dbReference>
<evidence type="ECO:0000256" key="13">
    <source>
        <dbReference type="ARBA" id="ARBA00060881"/>
    </source>
</evidence>
<feature type="domain" description="BRCT" evidence="16">
    <location>
        <begin position="624"/>
        <end position="703"/>
    </location>
</feature>
<feature type="binding site" evidence="14">
    <location>
        <position position="303"/>
    </location>
    <ligand>
        <name>NAD(+)</name>
        <dbReference type="ChEBI" id="CHEBI:57540"/>
    </ligand>
</feature>
<evidence type="ECO:0000256" key="8">
    <source>
        <dbReference type="ARBA" id="ARBA00022833"/>
    </source>
</evidence>
<dbReference type="PROSITE" id="PS01056">
    <property type="entry name" value="DNA_LIGASE_N2"/>
    <property type="match status" value="1"/>
</dbReference>
<proteinExistence type="inferred from homology"/>
<dbReference type="CDD" id="cd17748">
    <property type="entry name" value="BRCT_DNA_ligase_like"/>
    <property type="match status" value="1"/>
</dbReference>
<evidence type="ECO:0000256" key="14">
    <source>
        <dbReference type="HAMAP-Rule" id="MF_01588"/>
    </source>
</evidence>
<keyword evidence="4 14" id="KW-0436">Ligase</keyword>
<dbReference type="OrthoDB" id="9759736at2"/>
<dbReference type="AlphaFoldDB" id="A0A517SK01"/>
<evidence type="ECO:0000256" key="2">
    <source>
        <dbReference type="ARBA" id="ARBA00012722"/>
    </source>
</evidence>
<evidence type="ECO:0000256" key="4">
    <source>
        <dbReference type="ARBA" id="ARBA00022598"/>
    </source>
</evidence>
<dbReference type="InParanoid" id="A0A517SK01"/>
<reference evidence="17 18" key="1">
    <citation type="submission" date="2019-02" db="EMBL/GenBank/DDBJ databases">
        <title>Deep-cultivation of Planctomycetes and their phenomic and genomic characterization uncovers novel biology.</title>
        <authorList>
            <person name="Wiegand S."/>
            <person name="Jogler M."/>
            <person name="Boedeker C."/>
            <person name="Pinto D."/>
            <person name="Vollmers J."/>
            <person name="Rivas-Marin E."/>
            <person name="Kohn T."/>
            <person name="Peeters S.H."/>
            <person name="Heuer A."/>
            <person name="Rast P."/>
            <person name="Oberbeckmann S."/>
            <person name="Bunk B."/>
            <person name="Jeske O."/>
            <person name="Meyerdierks A."/>
            <person name="Storesund J.E."/>
            <person name="Kallscheuer N."/>
            <person name="Luecker S."/>
            <person name="Lage O.M."/>
            <person name="Pohl T."/>
            <person name="Merkel B.J."/>
            <person name="Hornburger P."/>
            <person name="Mueller R.-W."/>
            <person name="Bruemmer F."/>
            <person name="Labrenz M."/>
            <person name="Spormann A.M."/>
            <person name="Op den Camp H."/>
            <person name="Overmann J."/>
            <person name="Amann R."/>
            <person name="Jetten M.S.M."/>
            <person name="Mascher T."/>
            <person name="Medema M.H."/>
            <person name="Devos D.P."/>
            <person name="Kaster A.-K."/>
            <person name="Ovreas L."/>
            <person name="Rohde M."/>
            <person name="Galperin M.Y."/>
            <person name="Jogler C."/>
        </authorList>
    </citation>
    <scope>NUCLEOTIDE SEQUENCE [LARGE SCALE GENOMIC DNA]</scope>
    <source>
        <strain evidence="17 18">Pan44</strain>
    </source>
</reference>
<dbReference type="InterPro" id="IPR001679">
    <property type="entry name" value="DNA_ligase"/>
</dbReference>
<dbReference type="SUPFAM" id="SSF56091">
    <property type="entry name" value="DNA ligase/mRNA capping enzyme, catalytic domain"/>
    <property type="match status" value="1"/>
</dbReference>
<evidence type="ECO:0000256" key="9">
    <source>
        <dbReference type="ARBA" id="ARBA00022842"/>
    </source>
</evidence>
<dbReference type="CDD" id="cd00114">
    <property type="entry name" value="LIGANc"/>
    <property type="match status" value="1"/>
</dbReference>
<feature type="binding site" evidence="14">
    <location>
        <position position="439"/>
    </location>
    <ligand>
        <name>Zn(2+)</name>
        <dbReference type="ChEBI" id="CHEBI:29105"/>
    </ligand>
</feature>
<dbReference type="Proteomes" id="UP000315700">
    <property type="component" value="Chromosome"/>
</dbReference>
<dbReference type="Gene3D" id="1.10.150.20">
    <property type="entry name" value="5' to 3' exonuclease, C-terminal subdomain"/>
    <property type="match status" value="2"/>
</dbReference>
<dbReference type="InterPro" id="IPR012340">
    <property type="entry name" value="NA-bd_OB-fold"/>
</dbReference>
<comment type="function">
    <text evidence="1 14">DNA ligase that catalyzes the formation of phosphodiester linkages between 5'-phosphoryl and 3'-hydroxyl groups in double-stranded DNA using NAD as a coenzyme and as the energy source for the reaction. It is essential for DNA replication and repair of damaged DNA.</text>
</comment>
<dbReference type="NCBIfam" id="NF005932">
    <property type="entry name" value="PRK07956.1"/>
    <property type="match status" value="1"/>
</dbReference>
<comment type="catalytic activity">
    <reaction evidence="12 14 15">
        <text>NAD(+) + (deoxyribonucleotide)n-3'-hydroxyl + 5'-phospho-(deoxyribonucleotide)m = (deoxyribonucleotide)n+m + AMP + beta-nicotinamide D-nucleotide.</text>
        <dbReference type="EC" id="6.5.1.2"/>
    </reaction>
</comment>
<dbReference type="SMART" id="SM00292">
    <property type="entry name" value="BRCT"/>
    <property type="match status" value="1"/>
</dbReference>
<dbReference type="InterPro" id="IPR013839">
    <property type="entry name" value="DNAligase_adenylation"/>
</dbReference>
<evidence type="ECO:0000256" key="5">
    <source>
        <dbReference type="ARBA" id="ARBA00022705"/>
    </source>
</evidence>
<dbReference type="InterPro" id="IPR003583">
    <property type="entry name" value="Hlx-hairpin-Hlx_DNA-bd_motif"/>
</dbReference>
<name>A0A517SK01_9PLAN</name>
<dbReference type="Pfam" id="PF01653">
    <property type="entry name" value="DNA_ligase_aden"/>
    <property type="match status" value="1"/>
</dbReference>
<dbReference type="Pfam" id="PF00533">
    <property type="entry name" value="BRCT"/>
    <property type="match status" value="1"/>
</dbReference>
<organism evidence="17 18">
    <name type="scientific">Caulifigura coniformis</name>
    <dbReference type="NCBI Taxonomy" id="2527983"/>
    <lineage>
        <taxon>Bacteria</taxon>
        <taxon>Pseudomonadati</taxon>
        <taxon>Planctomycetota</taxon>
        <taxon>Planctomycetia</taxon>
        <taxon>Planctomycetales</taxon>
        <taxon>Planctomycetaceae</taxon>
        <taxon>Caulifigura</taxon>
    </lineage>
</organism>
<dbReference type="HAMAP" id="MF_01588">
    <property type="entry name" value="DNA_ligase_A"/>
    <property type="match status" value="1"/>
</dbReference>
<feature type="binding site" evidence="14">
    <location>
        <position position="444"/>
    </location>
    <ligand>
        <name>Zn(2+)</name>
        <dbReference type="ChEBI" id="CHEBI:29105"/>
    </ligand>
</feature>
<keyword evidence="8 14" id="KW-0862">Zinc</keyword>
<feature type="binding site" evidence="14">
    <location>
        <position position="424"/>
    </location>
    <ligand>
        <name>Zn(2+)</name>
        <dbReference type="ChEBI" id="CHEBI:29105"/>
    </ligand>
</feature>
<keyword evidence="18" id="KW-1185">Reference proteome</keyword>
<dbReference type="FunFam" id="1.10.150.20:FF:000007">
    <property type="entry name" value="DNA ligase"/>
    <property type="match status" value="1"/>
</dbReference>
<dbReference type="Pfam" id="PF03120">
    <property type="entry name" value="OB_DNA_ligase"/>
    <property type="match status" value="1"/>
</dbReference>
<dbReference type="PROSITE" id="PS01055">
    <property type="entry name" value="DNA_LIGASE_N1"/>
    <property type="match status" value="1"/>
</dbReference>
<feature type="binding site" evidence="14">
    <location>
        <position position="421"/>
    </location>
    <ligand>
        <name>Zn(2+)</name>
        <dbReference type="ChEBI" id="CHEBI:29105"/>
    </ligand>
</feature>
<feature type="binding site" evidence="14">
    <location>
        <begin position="33"/>
        <end position="37"/>
    </location>
    <ligand>
        <name>NAD(+)</name>
        <dbReference type="ChEBI" id="CHEBI:57540"/>
    </ligand>
</feature>
<dbReference type="PANTHER" id="PTHR23389">
    <property type="entry name" value="CHROMOSOME TRANSMISSION FIDELITY FACTOR 18"/>
    <property type="match status" value="1"/>
</dbReference>
<dbReference type="GO" id="GO:0005829">
    <property type="term" value="C:cytosol"/>
    <property type="evidence" value="ECO:0007669"/>
    <property type="project" value="TreeGrafter"/>
</dbReference>
<dbReference type="InterPro" id="IPR001357">
    <property type="entry name" value="BRCT_dom"/>
</dbReference>
<feature type="binding site" evidence="14">
    <location>
        <position position="327"/>
    </location>
    <ligand>
        <name>NAD(+)</name>
        <dbReference type="ChEBI" id="CHEBI:57540"/>
    </ligand>
</feature>
<dbReference type="InterPro" id="IPR018239">
    <property type="entry name" value="DNA_ligase_AS"/>
</dbReference>
<evidence type="ECO:0000256" key="3">
    <source>
        <dbReference type="ARBA" id="ARBA00013308"/>
    </source>
</evidence>
<evidence type="ECO:0000256" key="15">
    <source>
        <dbReference type="RuleBase" id="RU000618"/>
    </source>
</evidence>
<dbReference type="PANTHER" id="PTHR23389:SF9">
    <property type="entry name" value="DNA LIGASE"/>
    <property type="match status" value="1"/>
</dbReference>
<dbReference type="FunCoup" id="A0A517SK01">
    <property type="interactions" value="404"/>
</dbReference>
<gene>
    <name evidence="14 17" type="primary">ligA</name>
    <name evidence="17" type="ORF">Pan44_45000</name>
</gene>
<dbReference type="FunFam" id="2.40.50.140:FF:000012">
    <property type="entry name" value="DNA ligase"/>
    <property type="match status" value="1"/>
</dbReference>
<dbReference type="InterPro" id="IPR010994">
    <property type="entry name" value="RuvA_2-like"/>
</dbReference>
<dbReference type="GO" id="GO:0006281">
    <property type="term" value="P:DNA repair"/>
    <property type="evidence" value="ECO:0007669"/>
    <property type="project" value="UniProtKB-KW"/>
</dbReference>
<evidence type="ECO:0000313" key="18">
    <source>
        <dbReference type="Proteomes" id="UP000315700"/>
    </source>
</evidence>
<feature type="binding site" evidence="14">
    <location>
        <position position="187"/>
    </location>
    <ligand>
        <name>NAD(+)</name>
        <dbReference type="ChEBI" id="CHEBI:57540"/>
    </ligand>
</feature>
<feature type="active site" description="N6-AMP-lysine intermediate" evidence="14">
    <location>
        <position position="115"/>
    </location>
</feature>
<dbReference type="Gene3D" id="6.20.10.30">
    <property type="match status" value="1"/>
</dbReference>
<feature type="binding site" evidence="14">
    <location>
        <position position="136"/>
    </location>
    <ligand>
        <name>NAD(+)</name>
        <dbReference type="ChEBI" id="CHEBI:57540"/>
    </ligand>
</feature>
<dbReference type="GO" id="GO:0003911">
    <property type="term" value="F:DNA ligase (NAD+) activity"/>
    <property type="evidence" value="ECO:0007669"/>
    <property type="project" value="UniProtKB-UniRule"/>
</dbReference>
<dbReference type="GO" id="GO:0003677">
    <property type="term" value="F:DNA binding"/>
    <property type="evidence" value="ECO:0007669"/>
    <property type="project" value="InterPro"/>
</dbReference>
<accession>A0A517SK01</accession>
<evidence type="ECO:0000256" key="12">
    <source>
        <dbReference type="ARBA" id="ARBA00034005"/>
    </source>
</evidence>
<evidence type="ECO:0000256" key="7">
    <source>
        <dbReference type="ARBA" id="ARBA00022763"/>
    </source>
</evidence>
<comment type="similarity">
    <text evidence="13 14">Belongs to the NAD-dependent DNA ligase family. LigA subfamily.</text>
</comment>
<dbReference type="SMART" id="SM00532">
    <property type="entry name" value="LIGANc"/>
    <property type="match status" value="1"/>
</dbReference>
<dbReference type="GO" id="GO:0006260">
    <property type="term" value="P:DNA replication"/>
    <property type="evidence" value="ECO:0007669"/>
    <property type="project" value="UniProtKB-KW"/>
</dbReference>
<dbReference type="InterPro" id="IPR013840">
    <property type="entry name" value="DNAligase_N"/>
</dbReference>
<dbReference type="Pfam" id="PF03119">
    <property type="entry name" value="DNA_ligase_ZBD"/>
    <property type="match status" value="1"/>
</dbReference>
<dbReference type="GO" id="GO:0046872">
    <property type="term" value="F:metal ion binding"/>
    <property type="evidence" value="ECO:0007669"/>
    <property type="project" value="UniProtKB-KW"/>
</dbReference>
<dbReference type="Gene3D" id="1.10.287.610">
    <property type="entry name" value="Helix hairpin bin"/>
    <property type="match status" value="1"/>
</dbReference>
<dbReference type="PIRSF" id="PIRSF001604">
    <property type="entry name" value="LigA"/>
    <property type="match status" value="1"/>
</dbReference>
<dbReference type="InterPro" id="IPR036420">
    <property type="entry name" value="BRCT_dom_sf"/>
</dbReference>
<evidence type="ECO:0000256" key="10">
    <source>
        <dbReference type="ARBA" id="ARBA00023027"/>
    </source>
</evidence>
<sequence>MSESPANEVDRLRREIDRHNRLYFIEAAPEITDLDFDLLLKRLQQLEQEHPELDSPDSPTHKVGGAPIAGFTTVQHRIPMLSIDNSYDEAGVREFDQRVRKALGVESVDYTVEYKIDGVAVALVYEKGRLVQAVTRGDGRQGDDVTHNIRPMRSVPDRLVVDDQAHHDAKTIATALSEAEHIEIRGEIFIANRDFALLRSQQQERGESPFANSRNAAAGALKLLDPVESQRRKLRFFAHGIGDRAGIEFDTHLQFLEALRACAVPTTPRVERRTGVDATLEWCGQLMEGLHDLDFEVDGLVIKVDQLTLRETLGTTSKSPRWVVAYKWEKYEAVTQVLSIDVQVGKTGALTPVANLAPVEIAGTTVSRSSLHNRDELERLGVRIGDWVVVEKAGKVIPHVVRVELERRTGDEVEFQFPEKCPECGGDVARDEGGVYVRCINPDCPARLRETLRFFASRQAMDISGMGEKLVEQLTAEGLLTSLSDVYRLKDKRERLLELERLGEKSVEKLLEGIEISRSRPVWRLLTALNIRHVGVSTARALEQEFGSIDSIARQPLEELAETPDVGSVIARAIFDFFHSESGERIVQELKELGLNFGEARPEEERQARKATAAALASALTGPTADKPLTGMSIVVTGTLAKHKRDEIESMIRDLGGKASSSVSKKTAFLVAGEEAGSKLEKARTLGVEVIDEDEFLKRIGRS</sequence>
<dbReference type="EC" id="6.5.1.2" evidence="2 14"/>
<comment type="cofactor">
    <cofactor evidence="14">
        <name>Mg(2+)</name>
        <dbReference type="ChEBI" id="CHEBI:18420"/>
    </cofactor>
    <cofactor evidence="14">
        <name>Mn(2+)</name>
        <dbReference type="ChEBI" id="CHEBI:29035"/>
    </cofactor>
</comment>
<dbReference type="SMART" id="SM00278">
    <property type="entry name" value="HhH1"/>
    <property type="match status" value="4"/>
</dbReference>
<dbReference type="Gene3D" id="3.30.470.30">
    <property type="entry name" value="DNA ligase/mRNA capping enzyme"/>
    <property type="match status" value="1"/>
</dbReference>
<keyword evidence="14" id="KW-0464">Manganese</keyword>
<dbReference type="Gene3D" id="3.40.50.10190">
    <property type="entry name" value="BRCT domain"/>
    <property type="match status" value="1"/>
</dbReference>
<dbReference type="NCBIfam" id="TIGR00575">
    <property type="entry name" value="dnlj"/>
    <property type="match status" value="1"/>
</dbReference>
<keyword evidence="9 14" id="KW-0460">Magnesium</keyword>
<evidence type="ECO:0000256" key="6">
    <source>
        <dbReference type="ARBA" id="ARBA00022723"/>
    </source>
</evidence>
<keyword evidence="5 14" id="KW-0235">DNA replication</keyword>
<dbReference type="InterPro" id="IPR004149">
    <property type="entry name" value="Znf_DNAligase_C4"/>
</dbReference>
<dbReference type="InterPro" id="IPR033136">
    <property type="entry name" value="DNA_ligase_CS"/>
</dbReference>
<evidence type="ECO:0000259" key="16">
    <source>
        <dbReference type="PROSITE" id="PS50172"/>
    </source>
</evidence>
<dbReference type="SUPFAM" id="SSF50249">
    <property type="entry name" value="Nucleic acid-binding proteins"/>
    <property type="match status" value="1"/>
</dbReference>
<dbReference type="Pfam" id="PF12826">
    <property type="entry name" value="HHH_2"/>
    <property type="match status" value="1"/>
</dbReference>
<dbReference type="SUPFAM" id="SSF47781">
    <property type="entry name" value="RuvA domain 2-like"/>
    <property type="match status" value="1"/>
</dbReference>
<keyword evidence="10 14" id="KW-0520">NAD</keyword>
<keyword evidence="6 14" id="KW-0479">Metal-binding</keyword>
<dbReference type="EMBL" id="CP036271">
    <property type="protein sequence ID" value="QDT56446.1"/>
    <property type="molecule type" value="Genomic_DNA"/>
</dbReference>
<dbReference type="RefSeq" id="WP_145033923.1">
    <property type="nucleotide sequence ID" value="NZ_CP036271.1"/>
</dbReference>
<keyword evidence="11 14" id="KW-0234">DNA repair</keyword>
<dbReference type="SUPFAM" id="SSF52113">
    <property type="entry name" value="BRCT domain"/>
    <property type="match status" value="1"/>
</dbReference>
<dbReference type="InterPro" id="IPR004150">
    <property type="entry name" value="NAD_DNA_ligase_OB"/>
</dbReference>
<dbReference type="KEGG" id="ccos:Pan44_45000"/>
<keyword evidence="7 14" id="KW-0227">DNA damage</keyword>
<feature type="binding site" evidence="14">
    <location>
        <position position="113"/>
    </location>
    <ligand>
        <name>NAD(+)</name>
        <dbReference type="ChEBI" id="CHEBI:57540"/>
    </ligand>
</feature>
<dbReference type="PROSITE" id="PS50172">
    <property type="entry name" value="BRCT"/>
    <property type="match status" value="1"/>
</dbReference>
<evidence type="ECO:0000256" key="1">
    <source>
        <dbReference type="ARBA" id="ARBA00004067"/>
    </source>
</evidence>
<evidence type="ECO:0000256" key="11">
    <source>
        <dbReference type="ARBA" id="ARBA00023204"/>
    </source>
</evidence>